<evidence type="ECO:0000313" key="1">
    <source>
        <dbReference type="EMBL" id="ASR89232.1"/>
    </source>
</evidence>
<name>A0AB33D056_ALCFA</name>
<gene>
    <name evidence="1" type="ORF">AFA_07120</name>
</gene>
<dbReference type="EMBL" id="CP021641">
    <property type="protein sequence ID" value="ASR89232.1"/>
    <property type="molecule type" value="Genomic_DNA"/>
</dbReference>
<protein>
    <submittedName>
        <fullName evidence="1">Uncharacterized protein</fullName>
    </submittedName>
</protein>
<accession>A0AB33D056</accession>
<dbReference type="AlphaFoldDB" id="A0AB33D056"/>
<reference evidence="1 2" key="1">
    <citation type="submission" date="2017-05" db="EMBL/GenBank/DDBJ databases">
        <authorList>
            <person name="Qiu J.G."/>
            <person name="He J."/>
        </authorList>
    </citation>
    <scope>NUCLEOTIDE SEQUENCE [LARGE SCALE GENOMIC DNA]</scope>
    <source>
        <strain evidence="1 2">JQ135</strain>
    </source>
</reference>
<proteinExistence type="predicted"/>
<organism evidence="1 2">
    <name type="scientific">Alcaligenes faecalis</name>
    <dbReference type="NCBI Taxonomy" id="511"/>
    <lineage>
        <taxon>Bacteria</taxon>
        <taxon>Pseudomonadati</taxon>
        <taxon>Pseudomonadota</taxon>
        <taxon>Betaproteobacteria</taxon>
        <taxon>Burkholderiales</taxon>
        <taxon>Alcaligenaceae</taxon>
        <taxon>Alcaligenes</taxon>
    </lineage>
</organism>
<dbReference type="KEGG" id="afq:AFA_07120"/>
<sequence length="109" mass="12279">MDKDSDMSQGLQTFGPDGSIELDLSTQMLIHQGTFVSNQSVGSFNVPAFRGGRGFVTAIITSSEPYYNFLVYVDMELVVTNLGFTWQHKVSDHIQENYPNTYTFIYGTY</sequence>
<dbReference type="Proteomes" id="UP000214561">
    <property type="component" value="Chromosome"/>
</dbReference>
<evidence type="ECO:0000313" key="2">
    <source>
        <dbReference type="Proteomes" id="UP000214561"/>
    </source>
</evidence>